<proteinExistence type="predicted"/>
<feature type="region of interest" description="Disordered" evidence="1">
    <location>
        <begin position="240"/>
        <end position="293"/>
    </location>
</feature>
<reference evidence="2" key="2">
    <citation type="submission" date="2020-09" db="EMBL/GenBank/DDBJ databases">
        <authorList>
            <person name="Sun Q."/>
            <person name="Zhou Y."/>
        </authorList>
    </citation>
    <scope>NUCLEOTIDE SEQUENCE</scope>
    <source>
        <strain evidence="2">CGMCC 4.7201</strain>
    </source>
</reference>
<dbReference type="AlphaFoldDB" id="A0A917ZQ41"/>
<dbReference type="Proteomes" id="UP000641932">
    <property type="component" value="Unassembled WGS sequence"/>
</dbReference>
<gene>
    <name evidence="2" type="ORF">GCM10012280_29460</name>
</gene>
<evidence type="ECO:0008006" key="4">
    <source>
        <dbReference type="Google" id="ProtNLM"/>
    </source>
</evidence>
<evidence type="ECO:0000313" key="2">
    <source>
        <dbReference type="EMBL" id="GGO88497.1"/>
    </source>
</evidence>
<name>A0A917ZQ41_9ACTN</name>
<sequence>MNRAGQDGRNESTARNVPALLLELRAEHYSGTVQVSGAPGGAIHMRNGLVAAVETPGAPTAETALLKSGRIDDEAWLAARAADREGGRLGAELVSRGFVGAAELEVICTAAVFDGAFAMALGTPGGWEVTERTPTIVTAAGIEPRRLMEETSRRVAVLSRLWGPPSELARVRVRPVPPVGPSSGAVAQALADRHQDIIAGVNGRRTARDIAFALGRGLYPVMLDLVRMEAQGLVQWDDRTAGVGRPSTAPRTAASSVARKPSGTSAGAGPLPRRTPGAVSPRGAGGDGGKSGE</sequence>
<organism evidence="2 3">
    <name type="scientific">Wenjunlia tyrosinilytica</name>
    <dbReference type="NCBI Taxonomy" id="1544741"/>
    <lineage>
        <taxon>Bacteria</taxon>
        <taxon>Bacillati</taxon>
        <taxon>Actinomycetota</taxon>
        <taxon>Actinomycetes</taxon>
        <taxon>Kitasatosporales</taxon>
        <taxon>Streptomycetaceae</taxon>
        <taxon>Wenjunlia</taxon>
    </lineage>
</organism>
<feature type="compositionally biased region" description="Gly residues" evidence="1">
    <location>
        <begin position="283"/>
        <end position="293"/>
    </location>
</feature>
<dbReference type="EMBL" id="BMMS01000011">
    <property type="protein sequence ID" value="GGO88497.1"/>
    <property type="molecule type" value="Genomic_DNA"/>
</dbReference>
<evidence type="ECO:0000256" key="1">
    <source>
        <dbReference type="SAM" id="MobiDB-lite"/>
    </source>
</evidence>
<comment type="caution">
    <text evidence="2">The sequence shown here is derived from an EMBL/GenBank/DDBJ whole genome shotgun (WGS) entry which is preliminary data.</text>
</comment>
<dbReference type="RefSeq" id="WP_189132096.1">
    <property type="nucleotide sequence ID" value="NZ_BMMS01000011.1"/>
</dbReference>
<accession>A0A917ZQ41</accession>
<protein>
    <recommendedName>
        <fullName evidence="4">DUF4388 domain-containing protein</fullName>
    </recommendedName>
</protein>
<evidence type="ECO:0000313" key="3">
    <source>
        <dbReference type="Proteomes" id="UP000641932"/>
    </source>
</evidence>
<reference evidence="2" key="1">
    <citation type="journal article" date="2014" name="Int. J. Syst. Evol. Microbiol.">
        <title>Complete genome sequence of Corynebacterium casei LMG S-19264T (=DSM 44701T), isolated from a smear-ripened cheese.</title>
        <authorList>
            <consortium name="US DOE Joint Genome Institute (JGI-PGF)"/>
            <person name="Walter F."/>
            <person name="Albersmeier A."/>
            <person name="Kalinowski J."/>
            <person name="Ruckert C."/>
        </authorList>
    </citation>
    <scope>NUCLEOTIDE SEQUENCE</scope>
    <source>
        <strain evidence="2">CGMCC 4.7201</strain>
    </source>
</reference>
<keyword evidence="3" id="KW-1185">Reference proteome</keyword>